<gene>
    <name evidence="3" type="ORF">Cflav_PD6332</name>
</gene>
<keyword evidence="1" id="KW-0597">Phosphoprotein</keyword>
<name>B9XDB1_PEDPL</name>
<organism evidence="3 4">
    <name type="scientific">Pedosphaera parvula (strain Ellin514)</name>
    <dbReference type="NCBI Taxonomy" id="320771"/>
    <lineage>
        <taxon>Bacteria</taxon>
        <taxon>Pseudomonadati</taxon>
        <taxon>Verrucomicrobiota</taxon>
        <taxon>Pedosphaerae</taxon>
        <taxon>Pedosphaerales</taxon>
        <taxon>Pedosphaeraceae</taxon>
        <taxon>Pedosphaera</taxon>
    </lineage>
</organism>
<dbReference type="SUPFAM" id="SSF52172">
    <property type="entry name" value="CheY-like"/>
    <property type="match status" value="1"/>
</dbReference>
<evidence type="ECO:0000256" key="1">
    <source>
        <dbReference type="PROSITE-ProRule" id="PRU00169"/>
    </source>
</evidence>
<evidence type="ECO:0000259" key="2">
    <source>
        <dbReference type="PROSITE" id="PS50110"/>
    </source>
</evidence>
<comment type="caution">
    <text evidence="3">The sequence shown here is derived from an EMBL/GenBank/DDBJ whole genome shotgun (WGS) entry which is preliminary data.</text>
</comment>
<sequence>MGQQIKVMIMDNCDDDRFLLQRSLRTHPDLKVIGEMDQGDTVLDYLAGKGPFADRARHPIPDVLLVDAVMPQKGAVEILRWLQDHPMPQLTVFVLSGSVFHEECQQLVDMGAKACYEKTGDLDLLNAIVDEIDTFSHTGRFDRSKAPKSFIQGRDARF</sequence>
<dbReference type="SMART" id="SM00448">
    <property type="entry name" value="REC"/>
    <property type="match status" value="1"/>
</dbReference>
<keyword evidence="4" id="KW-1185">Reference proteome</keyword>
<feature type="modified residue" description="4-aspartylphosphate" evidence="1">
    <location>
        <position position="67"/>
    </location>
</feature>
<dbReference type="Gene3D" id="3.40.50.2300">
    <property type="match status" value="1"/>
</dbReference>
<accession>B9XDB1</accession>
<dbReference type="GO" id="GO:0000160">
    <property type="term" value="P:phosphorelay signal transduction system"/>
    <property type="evidence" value="ECO:0007669"/>
    <property type="project" value="InterPro"/>
</dbReference>
<dbReference type="InterPro" id="IPR011006">
    <property type="entry name" value="CheY-like_superfamily"/>
</dbReference>
<evidence type="ECO:0000313" key="4">
    <source>
        <dbReference type="Proteomes" id="UP000003688"/>
    </source>
</evidence>
<protein>
    <submittedName>
        <fullName evidence="3">Response regulator receiver protein</fullName>
    </submittedName>
</protein>
<dbReference type="EMBL" id="ABOX02000006">
    <property type="protein sequence ID" value="EEF62057.1"/>
    <property type="molecule type" value="Genomic_DNA"/>
</dbReference>
<dbReference type="STRING" id="320771.Cflav_PD6332"/>
<dbReference type="Proteomes" id="UP000003688">
    <property type="component" value="Unassembled WGS sequence"/>
</dbReference>
<proteinExistence type="predicted"/>
<evidence type="ECO:0000313" key="3">
    <source>
        <dbReference type="EMBL" id="EEF62057.1"/>
    </source>
</evidence>
<dbReference type="InterPro" id="IPR001789">
    <property type="entry name" value="Sig_transdc_resp-reg_receiver"/>
</dbReference>
<dbReference type="PROSITE" id="PS50110">
    <property type="entry name" value="RESPONSE_REGULATORY"/>
    <property type="match status" value="1"/>
</dbReference>
<dbReference type="AlphaFoldDB" id="B9XDB1"/>
<dbReference type="Pfam" id="PF00072">
    <property type="entry name" value="Response_reg"/>
    <property type="match status" value="1"/>
</dbReference>
<feature type="domain" description="Response regulatory" evidence="2">
    <location>
        <begin position="6"/>
        <end position="133"/>
    </location>
</feature>
<reference evidence="3 4" key="1">
    <citation type="journal article" date="2011" name="J. Bacteriol.">
        <title>Genome sequence of 'Pedosphaera parvula' Ellin514, an aerobic Verrucomicrobial isolate from pasture soil.</title>
        <authorList>
            <person name="Kant R."/>
            <person name="van Passel M.W."/>
            <person name="Sangwan P."/>
            <person name="Palva A."/>
            <person name="Lucas S."/>
            <person name="Copeland A."/>
            <person name="Lapidus A."/>
            <person name="Glavina Del Rio T."/>
            <person name="Dalin E."/>
            <person name="Tice H."/>
            <person name="Bruce D."/>
            <person name="Goodwin L."/>
            <person name="Pitluck S."/>
            <person name="Chertkov O."/>
            <person name="Larimer F.W."/>
            <person name="Land M.L."/>
            <person name="Hauser L."/>
            <person name="Brettin T.S."/>
            <person name="Detter J.C."/>
            <person name="Han S."/>
            <person name="de Vos W.M."/>
            <person name="Janssen P.H."/>
            <person name="Smidt H."/>
        </authorList>
    </citation>
    <scope>NUCLEOTIDE SEQUENCE [LARGE SCALE GENOMIC DNA]</scope>
    <source>
        <strain evidence="3 4">Ellin514</strain>
    </source>
</reference>